<evidence type="ECO:0000313" key="6">
    <source>
        <dbReference type="Proteomes" id="UP000244173"/>
    </source>
</evidence>
<dbReference type="InterPro" id="IPR003661">
    <property type="entry name" value="HisK_dim/P_dom"/>
</dbReference>
<dbReference type="SUPFAM" id="SSF55874">
    <property type="entry name" value="ATPase domain of HSP90 chaperone/DNA topoisomerase II/histidine kinase"/>
    <property type="match status" value="1"/>
</dbReference>
<dbReference type="Gene3D" id="3.30.565.10">
    <property type="entry name" value="Histidine kinase-like ATPase, C-terminal domain"/>
    <property type="match status" value="1"/>
</dbReference>
<protein>
    <recommendedName>
        <fullName evidence="2">histidine kinase</fullName>
        <ecNumber evidence="2">2.7.13.3</ecNumber>
    </recommendedName>
</protein>
<keyword evidence="3" id="KW-0597">Phosphoprotein</keyword>
<evidence type="ECO:0000313" key="5">
    <source>
        <dbReference type="EMBL" id="AVY96119.1"/>
    </source>
</evidence>
<dbReference type="SMART" id="SM00387">
    <property type="entry name" value="HATPase_c"/>
    <property type="match status" value="1"/>
</dbReference>
<dbReference type="STRING" id="1122240.GCA_000620105_02000"/>
<reference evidence="5 6" key="1">
    <citation type="submission" date="2018-04" db="EMBL/GenBank/DDBJ databases">
        <title>Denitrifier Microvirgula.</title>
        <authorList>
            <person name="Anderson E."/>
            <person name="Jang J."/>
            <person name="Ishii S."/>
        </authorList>
    </citation>
    <scope>NUCLEOTIDE SEQUENCE [LARGE SCALE GENOMIC DNA]</scope>
    <source>
        <strain evidence="5 6">BE2.4</strain>
    </source>
</reference>
<accession>A0A2S0PFH0</accession>
<dbReference type="InterPro" id="IPR005467">
    <property type="entry name" value="His_kinase_dom"/>
</dbReference>
<keyword evidence="5" id="KW-0808">Transferase</keyword>
<keyword evidence="5" id="KW-0418">Kinase</keyword>
<dbReference type="SUPFAM" id="SSF47384">
    <property type="entry name" value="Homodimeric domain of signal transducing histidine kinase"/>
    <property type="match status" value="1"/>
</dbReference>
<dbReference type="Gene3D" id="1.10.287.130">
    <property type="match status" value="1"/>
</dbReference>
<organism evidence="5 6">
    <name type="scientific">Microvirgula aerodenitrificans</name>
    <dbReference type="NCBI Taxonomy" id="57480"/>
    <lineage>
        <taxon>Bacteria</taxon>
        <taxon>Pseudomonadati</taxon>
        <taxon>Pseudomonadota</taxon>
        <taxon>Betaproteobacteria</taxon>
        <taxon>Neisseriales</taxon>
        <taxon>Aquaspirillaceae</taxon>
        <taxon>Microvirgula</taxon>
    </lineage>
</organism>
<dbReference type="InterPro" id="IPR036097">
    <property type="entry name" value="HisK_dim/P_sf"/>
</dbReference>
<evidence type="ECO:0000256" key="1">
    <source>
        <dbReference type="ARBA" id="ARBA00000085"/>
    </source>
</evidence>
<dbReference type="InterPro" id="IPR004358">
    <property type="entry name" value="Sig_transdc_His_kin-like_C"/>
</dbReference>
<dbReference type="OrthoDB" id="224978at2"/>
<dbReference type="PANTHER" id="PTHR43065:SF50">
    <property type="entry name" value="HISTIDINE KINASE"/>
    <property type="match status" value="1"/>
</dbReference>
<dbReference type="GO" id="GO:0000155">
    <property type="term" value="F:phosphorelay sensor kinase activity"/>
    <property type="evidence" value="ECO:0007669"/>
    <property type="project" value="InterPro"/>
</dbReference>
<sequence length="361" mass="39903">MRRVERNMGSDDSDFSVFQTAVMLDDAVQIRTRELETALQSNERITRKLKHTQGKMEQEILERKQVQQMLEDEHGKQAALIARLEDAQVQVVQAERLASIGQLAAGVAHEINNPIGFVNSNLSTLNGYFHNLLELLDAYVAAESHIPADSELRARIDNAKVKADFDYLKEDVGALIAESIDGTGRVRRIVQDLRDFSRVGDAEWESADIHAGLDSTLNVVWNEIKYKADVIKEYGDLPRVECLPSQLNQVVMNLLVNAAQAMPEHGEIHLRTGREGERIWIQVADNGQGIPAALLPRIFDPFFTTKPVGAGTGLGLSVSYGIVQKLGGQIYVASTEGKGTTFTIWLPIHRAHPSSPPPDAP</sequence>
<dbReference type="PRINTS" id="PR00344">
    <property type="entry name" value="BCTRLSENSOR"/>
</dbReference>
<evidence type="ECO:0000256" key="3">
    <source>
        <dbReference type="ARBA" id="ARBA00022553"/>
    </source>
</evidence>
<dbReference type="EMBL" id="CP028519">
    <property type="protein sequence ID" value="AVY96119.1"/>
    <property type="molecule type" value="Genomic_DNA"/>
</dbReference>
<keyword evidence="6" id="KW-1185">Reference proteome</keyword>
<dbReference type="PROSITE" id="PS50109">
    <property type="entry name" value="HIS_KIN"/>
    <property type="match status" value="1"/>
</dbReference>
<name>A0A2S0PFH0_9NEIS</name>
<dbReference type="InterPro" id="IPR003594">
    <property type="entry name" value="HATPase_dom"/>
</dbReference>
<feature type="domain" description="Histidine kinase" evidence="4">
    <location>
        <begin position="106"/>
        <end position="350"/>
    </location>
</feature>
<evidence type="ECO:0000256" key="2">
    <source>
        <dbReference type="ARBA" id="ARBA00012438"/>
    </source>
</evidence>
<dbReference type="InterPro" id="IPR036890">
    <property type="entry name" value="HATPase_C_sf"/>
</dbReference>
<dbReference type="Pfam" id="PF02518">
    <property type="entry name" value="HATPase_c"/>
    <property type="match status" value="1"/>
</dbReference>
<gene>
    <name evidence="5" type="ORF">DAI18_14880</name>
</gene>
<dbReference type="Proteomes" id="UP000244173">
    <property type="component" value="Chromosome"/>
</dbReference>
<dbReference type="CDD" id="cd00082">
    <property type="entry name" value="HisKA"/>
    <property type="match status" value="1"/>
</dbReference>
<dbReference type="AlphaFoldDB" id="A0A2S0PFH0"/>
<dbReference type="EC" id="2.7.13.3" evidence="2"/>
<evidence type="ECO:0000259" key="4">
    <source>
        <dbReference type="PROSITE" id="PS50109"/>
    </source>
</evidence>
<proteinExistence type="predicted"/>
<dbReference type="KEGG" id="maer:DAI18_14880"/>
<comment type="catalytic activity">
    <reaction evidence="1">
        <text>ATP + protein L-histidine = ADP + protein N-phospho-L-histidine.</text>
        <dbReference type="EC" id="2.7.13.3"/>
    </reaction>
</comment>
<dbReference type="PANTHER" id="PTHR43065">
    <property type="entry name" value="SENSOR HISTIDINE KINASE"/>
    <property type="match status" value="1"/>
</dbReference>